<feature type="domain" description="Toprim" evidence="13">
    <location>
        <begin position="1"/>
        <end position="134"/>
    </location>
</feature>
<gene>
    <name evidence="15" type="ORF">H9754_02005</name>
</gene>
<dbReference type="EC" id="5.6.2.1" evidence="3"/>
<dbReference type="AlphaFoldDB" id="A0A9D2T8L2"/>
<evidence type="ECO:0000256" key="3">
    <source>
        <dbReference type="ARBA" id="ARBA00012891"/>
    </source>
</evidence>
<keyword evidence="4" id="KW-0479">Metal-binding</keyword>
<dbReference type="InterPro" id="IPR023406">
    <property type="entry name" value="Topo_IA_AS"/>
</dbReference>
<dbReference type="GO" id="GO:0006310">
    <property type="term" value="P:DNA recombination"/>
    <property type="evidence" value="ECO:0007669"/>
    <property type="project" value="TreeGrafter"/>
</dbReference>
<dbReference type="InterPro" id="IPR006171">
    <property type="entry name" value="TOPRIM_dom"/>
</dbReference>
<dbReference type="PROSITE" id="PS52039">
    <property type="entry name" value="TOPO_IA_2"/>
    <property type="match status" value="1"/>
</dbReference>
<dbReference type="Pfam" id="PF01131">
    <property type="entry name" value="Topoisom_bac"/>
    <property type="match status" value="1"/>
</dbReference>
<evidence type="ECO:0000256" key="2">
    <source>
        <dbReference type="ARBA" id="ARBA00009446"/>
    </source>
</evidence>
<dbReference type="NCBIfam" id="NF005829">
    <property type="entry name" value="PRK07726.1"/>
    <property type="match status" value="1"/>
</dbReference>
<evidence type="ECO:0000256" key="5">
    <source>
        <dbReference type="ARBA" id="ARBA00022842"/>
    </source>
</evidence>
<dbReference type="InterPro" id="IPR003601">
    <property type="entry name" value="Topo_IA_2"/>
</dbReference>
<evidence type="ECO:0000259" key="14">
    <source>
        <dbReference type="PROSITE" id="PS52039"/>
    </source>
</evidence>
<dbReference type="Gene3D" id="1.10.460.10">
    <property type="entry name" value="Topoisomerase I, domain 2"/>
    <property type="match status" value="1"/>
</dbReference>
<dbReference type="InterPro" id="IPR023405">
    <property type="entry name" value="Topo_IA_core_domain"/>
</dbReference>
<dbReference type="SMART" id="SM00437">
    <property type="entry name" value="TOP1Ac"/>
    <property type="match status" value="1"/>
</dbReference>
<dbReference type="SUPFAM" id="SSF56712">
    <property type="entry name" value="Prokaryotic type I DNA topoisomerase"/>
    <property type="match status" value="1"/>
</dbReference>
<dbReference type="InterPro" id="IPR005738">
    <property type="entry name" value="TopoIII"/>
</dbReference>
<evidence type="ECO:0000256" key="10">
    <source>
        <dbReference type="ARBA" id="ARBA00031985"/>
    </source>
</evidence>
<dbReference type="NCBIfam" id="TIGR01056">
    <property type="entry name" value="topB"/>
    <property type="match status" value="1"/>
</dbReference>
<dbReference type="PROSITE" id="PS00396">
    <property type="entry name" value="TOPO_IA_1"/>
    <property type="match status" value="1"/>
</dbReference>
<reference evidence="15" key="1">
    <citation type="journal article" date="2021" name="PeerJ">
        <title>Extensive microbial diversity within the chicken gut microbiome revealed by metagenomics and culture.</title>
        <authorList>
            <person name="Gilroy R."/>
            <person name="Ravi A."/>
            <person name="Getino M."/>
            <person name="Pursley I."/>
            <person name="Horton D.L."/>
            <person name="Alikhan N.F."/>
            <person name="Baker D."/>
            <person name="Gharbi K."/>
            <person name="Hall N."/>
            <person name="Watson M."/>
            <person name="Adriaenssens E.M."/>
            <person name="Foster-Nyarko E."/>
            <person name="Jarju S."/>
            <person name="Secka A."/>
            <person name="Antonio M."/>
            <person name="Oren A."/>
            <person name="Chaudhuri R.R."/>
            <person name="La Ragione R."/>
            <person name="Hildebrand F."/>
            <person name="Pallen M.J."/>
        </authorList>
    </citation>
    <scope>NUCLEOTIDE SEQUENCE</scope>
    <source>
        <strain evidence="15">ChiSjej3B21-8574</strain>
    </source>
</reference>
<comment type="similarity">
    <text evidence="2">Belongs to the type IA topoisomerase family.</text>
</comment>
<dbReference type="InterPro" id="IPR013826">
    <property type="entry name" value="Topo_IA_cen_sub3"/>
</dbReference>
<keyword evidence="5" id="KW-0460">Magnesium</keyword>
<dbReference type="PANTHER" id="PTHR11390">
    <property type="entry name" value="PROKARYOTIC DNA TOPOISOMERASE"/>
    <property type="match status" value="1"/>
</dbReference>
<dbReference type="Gene3D" id="2.70.20.10">
    <property type="entry name" value="Topoisomerase I, domain 3"/>
    <property type="match status" value="1"/>
</dbReference>
<keyword evidence="7" id="KW-0238">DNA-binding</keyword>
<comment type="catalytic activity">
    <reaction evidence="1">
        <text>ATP-independent breakage of single-stranded DNA, followed by passage and rejoining.</text>
        <dbReference type="EC" id="5.6.2.1"/>
    </reaction>
</comment>
<dbReference type="InterPro" id="IPR000380">
    <property type="entry name" value="Topo_IA"/>
</dbReference>
<evidence type="ECO:0000313" key="16">
    <source>
        <dbReference type="Proteomes" id="UP000823904"/>
    </source>
</evidence>
<dbReference type="SMART" id="SM00436">
    <property type="entry name" value="TOP1Bc"/>
    <property type="match status" value="1"/>
</dbReference>
<organism evidence="15 16">
    <name type="scientific">Candidatus Anaerostipes avistercoris</name>
    <dbReference type="NCBI Taxonomy" id="2838462"/>
    <lineage>
        <taxon>Bacteria</taxon>
        <taxon>Bacillati</taxon>
        <taxon>Bacillota</taxon>
        <taxon>Clostridia</taxon>
        <taxon>Lachnospirales</taxon>
        <taxon>Lachnospiraceae</taxon>
        <taxon>Anaerostipes</taxon>
    </lineage>
</organism>
<protein>
    <recommendedName>
        <fullName evidence="3">DNA topoisomerase</fullName>
        <ecNumber evidence="3">5.6.2.1</ecNumber>
    </recommendedName>
    <alternativeName>
        <fullName evidence="12">Omega-protein</fullName>
    </alternativeName>
    <alternativeName>
        <fullName evidence="11">Relaxing enzyme</fullName>
    </alternativeName>
    <alternativeName>
        <fullName evidence="9">Swivelase</fullName>
    </alternativeName>
    <alternativeName>
        <fullName evidence="10">Untwisting enzyme</fullName>
    </alternativeName>
</protein>
<dbReference type="Gene3D" id="3.40.50.140">
    <property type="match status" value="1"/>
</dbReference>
<dbReference type="GO" id="GO:0003917">
    <property type="term" value="F:DNA topoisomerase type I (single strand cut, ATP-independent) activity"/>
    <property type="evidence" value="ECO:0007669"/>
    <property type="project" value="UniProtKB-EC"/>
</dbReference>
<evidence type="ECO:0000256" key="7">
    <source>
        <dbReference type="ARBA" id="ARBA00023125"/>
    </source>
</evidence>
<dbReference type="EMBL" id="DWWD01000011">
    <property type="protein sequence ID" value="HJC49351.1"/>
    <property type="molecule type" value="Genomic_DNA"/>
</dbReference>
<dbReference type="InterPro" id="IPR013825">
    <property type="entry name" value="Topo_IA_cen_sub2"/>
</dbReference>
<evidence type="ECO:0000313" key="15">
    <source>
        <dbReference type="EMBL" id="HJC49351.1"/>
    </source>
</evidence>
<dbReference type="PANTHER" id="PTHR11390:SF21">
    <property type="entry name" value="DNA TOPOISOMERASE 3-ALPHA"/>
    <property type="match status" value="1"/>
</dbReference>
<keyword evidence="6" id="KW-0799">Topoisomerase</keyword>
<dbReference type="CDD" id="cd03362">
    <property type="entry name" value="TOPRIM_TopoIA_TopoIII"/>
    <property type="match status" value="1"/>
</dbReference>
<dbReference type="PROSITE" id="PS50880">
    <property type="entry name" value="TOPRIM"/>
    <property type="match status" value="1"/>
</dbReference>
<dbReference type="PRINTS" id="PR00417">
    <property type="entry name" value="PRTPISMRASEI"/>
</dbReference>
<evidence type="ECO:0000256" key="4">
    <source>
        <dbReference type="ARBA" id="ARBA00022723"/>
    </source>
</evidence>
<proteinExistence type="inferred from homology"/>
<sequence>MYLVIGEKPSVAQTLAKVLGAKKRQEGYLEGNGWLVSWCLGHLAEYAAPEEYDEKYRKWEFSDLPILPEKWRLVVAKEKKSQFVVLKNLLNRTDVEYVVNGCDAGREGELIFRRVYELSGSRIPVKRIWISSMEDCAIREGFANLKDGAEYQNLYDASVCRAKADWLIGMNATRAFTTKYFKRLVVGRVQTPTLAMLVERGEQIRGFQKEKYFNVELDCDSMKAEKQKIFDPEEAERIYKACNGSNAVVHSVETIEKRVKPPKLYDLTSLQREANRIYGMTAQQTLHAAQSLYEGKLITYPRTDSNYLTEDMEPTAKTVFRIIHEKYQPSGPFDQPGMPDTKRVMNNKKVSDHHAIIPTAELLEANLAGLKESEQKILFLISIHTVEAMEKEHIYLETSVEVGCGEEIFHAKGKNVLQNGWKIYEECFKNKDGFAIEEPDEAGKDRIPDVKQGDVFLHVKSRKTEHFTSPPKNYTEDTLLSAMETAGNKEFDSDTEKKGLGTPATRASIIEKLVSSGYAVRKGKQLMATQDGADLISVLPDYLKSASMTAEWENQLLRMEKGELAGKDFLQGIVKVIDQMLLECGEISVEEQNRFYPRETVGTCPVCGSPVFEGKQNFFCANRDCSFALWKENRYLASIGKQMDKTMAAELLNKGKIYASDFYSHKKKRKFAAYLLMDVIDGKVSFGLEFPKKKSSKR</sequence>
<evidence type="ECO:0000256" key="11">
    <source>
        <dbReference type="ARBA" id="ARBA00032235"/>
    </source>
</evidence>
<evidence type="ECO:0000256" key="6">
    <source>
        <dbReference type="ARBA" id="ARBA00023029"/>
    </source>
</evidence>
<reference evidence="15" key="2">
    <citation type="submission" date="2021-04" db="EMBL/GenBank/DDBJ databases">
        <authorList>
            <person name="Gilroy R."/>
        </authorList>
    </citation>
    <scope>NUCLEOTIDE SEQUENCE</scope>
    <source>
        <strain evidence="15">ChiSjej3B21-8574</strain>
    </source>
</reference>
<dbReference type="InterPro" id="IPR013824">
    <property type="entry name" value="Topo_IA_cen_sub1"/>
</dbReference>
<dbReference type="GO" id="GO:0043597">
    <property type="term" value="C:cytoplasmic replication fork"/>
    <property type="evidence" value="ECO:0007669"/>
    <property type="project" value="TreeGrafter"/>
</dbReference>
<dbReference type="InterPro" id="IPR034144">
    <property type="entry name" value="TOPRIM_TopoIII"/>
</dbReference>
<dbReference type="GO" id="GO:0006265">
    <property type="term" value="P:DNA topological change"/>
    <property type="evidence" value="ECO:0007669"/>
    <property type="project" value="InterPro"/>
</dbReference>
<evidence type="ECO:0000259" key="13">
    <source>
        <dbReference type="PROSITE" id="PS50880"/>
    </source>
</evidence>
<dbReference type="CDD" id="cd00186">
    <property type="entry name" value="TOP1Ac"/>
    <property type="match status" value="1"/>
</dbReference>
<comment type="caution">
    <text evidence="15">The sequence shown here is derived from an EMBL/GenBank/DDBJ whole genome shotgun (WGS) entry which is preliminary data.</text>
</comment>
<evidence type="ECO:0000256" key="12">
    <source>
        <dbReference type="ARBA" id="ARBA00032877"/>
    </source>
</evidence>
<evidence type="ECO:0000256" key="1">
    <source>
        <dbReference type="ARBA" id="ARBA00000213"/>
    </source>
</evidence>
<keyword evidence="8" id="KW-0413">Isomerase</keyword>
<evidence type="ECO:0000256" key="9">
    <source>
        <dbReference type="ARBA" id="ARBA00030003"/>
    </source>
</evidence>
<dbReference type="Gene3D" id="1.10.290.10">
    <property type="entry name" value="Topoisomerase I, domain 4"/>
    <property type="match status" value="1"/>
</dbReference>
<dbReference type="GO" id="GO:0046872">
    <property type="term" value="F:metal ion binding"/>
    <property type="evidence" value="ECO:0007669"/>
    <property type="project" value="UniProtKB-KW"/>
</dbReference>
<feature type="domain" description="Topo IA-type catalytic" evidence="14">
    <location>
        <begin position="151"/>
        <end position="581"/>
    </location>
</feature>
<evidence type="ECO:0000256" key="8">
    <source>
        <dbReference type="ARBA" id="ARBA00023235"/>
    </source>
</evidence>
<dbReference type="GO" id="GO:0006281">
    <property type="term" value="P:DNA repair"/>
    <property type="evidence" value="ECO:0007669"/>
    <property type="project" value="TreeGrafter"/>
</dbReference>
<dbReference type="InterPro" id="IPR003602">
    <property type="entry name" value="Topo_IA_DNA-bd_dom"/>
</dbReference>
<dbReference type="Pfam" id="PF01751">
    <property type="entry name" value="Toprim"/>
    <property type="match status" value="1"/>
</dbReference>
<dbReference type="Proteomes" id="UP000823904">
    <property type="component" value="Unassembled WGS sequence"/>
</dbReference>
<name>A0A9D2T8L2_9FIRM</name>
<dbReference type="InterPro" id="IPR013497">
    <property type="entry name" value="Topo_IA_cen"/>
</dbReference>
<accession>A0A9D2T8L2</accession>
<dbReference type="GO" id="GO:0003677">
    <property type="term" value="F:DNA binding"/>
    <property type="evidence" value="ECO:0007669"/>
    <property type="project" value="UniProtKB-KW"/>
</dbReference>
<dbReference type="SMART" id="SM00493">
    <property type="entry name" value="TOPRIM"/>
    <property type="match status" value="1"/>
</dbReference>